<dbReference type="Pfam" id="PF19594">
    <property type="entry name" value="DUF6099"/>
    <property type="match status" value="1"/>
</dbReference>
<keyword evidence="2" id="KW-1185">Reference proteome</keyword>
<dbReference type="Proteomes" id="UP000659223">
    <property type="component" value="Unassembled WGS sequence"/>
</dbReference>
<reference evidence="2" key="1">
    <citation type="journal article" date="2019" name="Int. J. Syst. Evol. Microbiol.">
        <title>The Global Catalogue of Microorganisms (GCM) 10K type strain sequencing project: providing services to taxonomists for standard genome sequencing and annotation.</title>
        <authorList>
            <consortium name="The Broad Institute Genomics Platform"/>
            <consortium name="The Broad Institute Genome Sequencing Center for Infectious Disease"/>
            <person name="Wu L."/>
            <person name="Ma J."/>
        </authorList>
    </citation>
    <scope>NUCLEOTIDE SEQUENCE [LARGE SCALE GENOMIC DNA]</scope>
    <source>
        <strain evidence="2">JCM 4586</strain>
    </source>
</reference>
<proteinExistence type="predicted"/>
<dbReference type="InterPro" id="IPR046081">
    <property type="entry name" value="DUF6099"/>
</dbReference>
<dbReference type="EMBL" id="BMUT01000001">
    <property type="protein sequence ID" value="GGX60698.1"/>
    <property type="molecule type" value="Genomic_DNA"/>
</dbReference>
<accession>A0ABQ2Y3N1</accession>
<comment type="caution">
    <text evidence="1">The sequence shown here is derived from an EMBL/GenBank/DDBJ whole genome shotgun (WGS) entry which is preliminary data.</text>
</comment>
<organism evidence="1 2">
    <name type="scientific">Streptomyces hiroshimensis</name>
    <dbReference type="NCBI Taxonomy" id="66424"/>
    <lineage>
        <taxon>Bacteria</taxon>
        <taxon>Bacillati</taxon>
        <taxon>Actinomycetota</taxon>
        <taxon>Actinomycetes</taxon>
        <taxon>Kitasatosporales</taxon>
        <taxon>Streptomycetaceae</taxon>
        <taxon>Streptomyces</taxon>
    </lineage>
</organism>
<gene>
    <name evidence="1" type="ORF">GCM10010324_01630</name>
</gene>
<evidence type="ECO:0000313" key="1">
    <source>
        <dbReference type="EMBL" id="GGX60698.1"/>
    </source>
</evidence>
<name>A0ABQ2Y3N1_9ACTN</name>
<sequence>MGTAQSEAQAKAQSGRWGIQAMDAVRLIGATRAALAQARAVHDIVTEAWQTQALAGAVGGHLAVHGPFEARAAAGSLSEAGTRASGALRHTLRAGAIRAGQLTEVRDPWGALAGLCGLLGEVGIALVGVACSSGEDAMYWQCIEAIDAADETSDRVRWLQRRLASREREGGAA</sequence>
<protein>
    <submittedName>
        <fullName evidence="1">Uncharacterized protein</fullName>
    </submittedName>
</protein>
<evidence type="ECO:0000313" key="2">
    <source>
        <dbReference type="Proteomes" id="UP000659223"/>
    </source>
</evidence>